<dbReference type="Proteomes" id="UP001139981">
    <property type="component" value="Unassembled WGS sequence"/>
</dbReference>
<keyword evidence="2" id="KW-1185">Reference proteome</keyword>
<proteinExistence type="predicted"/>
<evidence type="ECO:0000313" key="2">
    <source>
        <dbReference type="Proteomes" id="UP001139981"/>
    </source>
</evidence>
<protein>
    <submittedName>
        <fullName evidence="1">Uncharacterized protein</fullName>
    </submittedName>
</protein>
<organism evidence="1 2">
    <name type="scientific">Coemansia aciculifera</name>
    <dbReference type="NCBI Taxonomy" id="417176"/>
    <lineage>
        <taxon>Eukaryota</taxon>
        <taxon>Fungi</taxon>
        <taxon>Fungi incertae sedis</taxon>
        <taxon>Zoopagomycota</taxon>
        <taxon>Kickxellomycotina</taxon>
        <taxon>Kickxellomycetes</taxon>
        <taxon>Kickxellales</taxon>
        <taxon>Kickxellaceae</taxon>
        <taxon>Coemansia</taxon>
    </lineage>
</organism>
<accession>A0ACC1LZZ6</accession>
<name>A0ACC1LZZ6_9FUNG</name>
<dbReference type="EMBL" id="JANBVB010001163">
    <property type="protein sequence ID" value="KAJ2890919.1"/>
    <property type="molecule type" value="Genomic_DNA"/>
</dbReference>
<reference evidence="1" key="1">
    <citation type="submission" date="2022-07" db="EMBL/GenBank/DDBJ databases">
        <title>Phylogenomic reconstructions and comparative analyses of Kickxellomycotina fungi.</title>
        <authorList>
            <person name="Reynolds N.K."/>
            <person name="Stajich J.E."/>
            <person name="Barry K."/>
            <person name="Grigoriev I.V."/>
            <person name="Crous P."/>
            <person name="Smith M.E."/>
        </authorList>
    </citation>
    <scope>NUCLEOTIDE SEQUENCE</scope>
    <source>
        <strain evidence="1">CBS 190363</strain>
    </source>
</reference>
<evidence type="ECO:0000313" key="1">
    <source>
        <dbReference type="EMBL" id="KAJ2890919.1"/>
    </source>
</evidence>
<sequence>MSRARKIGYFTAWSIYDRNYFPADVPVERLTHINYGFAKLEGNKIQLGDTWADVDKPYSSTAYGEGDVKGNFGEFNNNNSPVRRHNPALRSLISIGGWTWSGGFSAMAASQHSRAEFVRSVGDFLQRYKFDGIDIDWEHPVEGGMDGNPHSPNDGRNYLQLLHELRNHLNSLQQHQPPRFGRYEITIATSAAPSVYRHLDLAAIAQVVDHINIMTYDYAGSWSAVTGHQQNLFRPSAGDSGINGNDTASDYINRGVPAHKVVLGLGFYGRGFSNVNHHASAYPGLPGLGCAFSGVPAGTWEAGSFDYKALRKNHLLPGSNYTSYWDDAAKAPILYSASDRVLISYEDAVAVSWKADYVLKRGLGGIMIWEMSQDHEGELMAKICEYLG</sequence>
<comment type="caution">
    <text evidence="1">The sequence shown here is derived from an EMBL/GenBank/DDBJ whole genome shotgun (WGS) entry which is preliminary data.</text>
</comment>
<gene>
    <name evidence="1" type="ORF">IWW38_003872</name>
</gene>